<evidence type="ECO:0000256" key="5">
    <source>
        <dbReference type="SAM" id="Phobius"/>
    </source>
</evidence>
<evidence type="ECO:0000256" key="1">
    <source>
        <dbReference type="ARBA" id="ARBA00004141"/>
    </source>
</evidence>
<keyword evidence="4 5" id="KW-0472">Membrane</keyword>
<feature type="non-terminal residue" evidence="6">
    <location>
        <position position="154"/>
    </location>
</feature>
<dbReference type="GO" id="GO:0016020">
    <property type="term" value="C:membrane"/>
    <property type="evidence" value="ECO:0007669"/>
    <property type="project" value="UniProtKB-SubCell"/>
</dbReference>
<protein>
    <submittedName>
        <fullName evidence="6">Uncharacterized protein</fullName>
    </submittedName>
</protein>
<organism evidence="6">
    <name type="scientific">marine sediment metagenome</name>
    <dbReference type="NCBI Taxonomy" id="412755"/>
    <lineage>
        <taxon>unclassified sequences</taxon>
        <taxon>metagenomes</taxon>
        <taxon>ecological metagenomes</taxon>
    </lineage>
</organism>
<proteinExistence type="predicted"/>
<reference evidence="6" key="1">
    <citation type="journal article" date="2014" name="Front. Microbiol.">
        <title>High frequency of phylogenetically diverse reductive dehalogenase-homologous genes in deep subseafloor sedimentary metagenomes.</title>
        <authorList>
            <person name="Kawai M."/>
            <person name="Futagami T."/>
            <person name="Toyoda A."/>
            <person name="Takaki Y."/>
            <person name="Nishi S."/>
            <person name="Hori S."/>
            <person name="Arai W."/>
            <person name="Tsubouchi T."/>
            <person name="Morono Y."/>
            <person name="Uchiyama I."/>
            <person name="Ito T."/>
            <person name="Fujiyama A."/>
            <person name="Inagaki F."/>
            <person name="Takami H."/>
        </authorList>
    </citation>
    <scope>NUCLEOTIDE SEQUENCE</scope>
    <source>
        <strain evidence="6">Expedition CK06-06</strain>
    </source>
</reference>
<keyword evidence="2 5" id="KW-0812">Transmembrane</keyword>
<comment type="caution">
    <text evidence="6">The sequence shown here is derived from an EMBL/GenBank/DDBJ whole genome shotgun (WGS) entry which is preliminary data.</text>
</comment>
<dbReference type="EMBL" id="BART01025026">
    <property type="protein sequence ID" value="GAG95827.1"/>
    <property type="molecule type" value="Genomic_DNA"/>
</dbReference>
<evidence type="ECO:0000256" key="4">
    <source>
        <dbReference type="ARBA" id="ARBA00023136"/>
    </source>
</evidence>
<dbReference type="InterPro" id="IPR035906">
    <property type="entry name" value="MetI-like_sf"/>
</dbReference>
<evidence type="ECO:0000256" key="2">
    <source>
        <dbReference type="ARBA" id="ARBA00022692"/>
    </source>
</evidence>
<accession>X1CS84</accession>
<dbReference type="SUPFAM" id="SSF161098">
    <property type="entry name" value="MetI-like"/>
    <property type="match status" value="1"/>
</dbReference>
<feature type="transmembrane region" description="Helical" evidence="5">
    <location>
        <begin position="20"/>
        <end position="43"/>
    </location>
</feature>
<comment type="subcellular location">
    <subcellularLocation>
        <location evidence="1">Membrane</location>
        <topology evidence="1">Multi-pass membrane protein</topology>
    </subcellularLocation>
</comment>
<sequence length="154" mass="18342">MFYDNLGMIGNINKAKMRVFKIGVILFVIVYSIITLVPFYFAFVRSFVPSKEAGELHLWIPEDQEFNLDVKYGNMNVYYNMDMDKFKKDLGIEDVKYINPNLTLRQIGEKYNIPEQEIKDYMAPYYLYNGWIVILQDERFYKALYTTFLITMIS</sequence>
<evidence type="ECO:0000313" key="6">
    <source>
        <dbReference type="EMBL" id="GAG95827.1"/>
    </source>
</evidence>
<keyword evidence="3 5" id="KW-1133">Transmembrane helix</keyword>
<evidence type="ECO:0000256" key="3">
    <source>
        <dbReference type="ARBA" id="ARBA00022989"/>
    </source>
</evidence>
<name>X1CS84_9ZZZZ</name>
<gene>
    <name evidence="6" type="ORF">S01H4_45018</name>
</gene>
<dbReference type="AlphaFoldDB" id="X1CS84"/>